<gene>
    <name evidence="2" type="ORF">CIB84_008138</name>
</gene>
<dbReference type="OrthoDB" id="10062838at2759"/>
<evidence type="ECO:0000256" key="1">
    <source>
        <dbReference type="SAM" id="MobiDB-lite"/>
    </source>
</evidence>
<feature type="region of interest" description="Disordered" evidence="1">
    <location>
        <begin position="31"/>
        <end position="72"/>
    </location>
</feature>
<evidence type="ECO:0000313" key="3">
    <source>
        <dbReference type="Proteomes" id="UP000237246"/>
    </source>
</evidence>
<dbReference type="PANTHER" id="PTHR19346:SF2">
    <property type="entry name" value="SOLUTE CARRIER FAMILY 35 MEMBER F4"/>
    <property type="match status" value="1"/>
</dbReference>
<evidence type="ECO:0008006" key="4">
    <source>
        <dbReference type="Google" id="ProtNLM"/>
    </source>
</evidence>
<evidence type="ECO:0000313" key="2">
    <source>
        <dbReference type="EMBL" id="POI28111.1"/>
    </source>
</evidence>
<protein>
    <recommendedName>
        <fullName evidence="4">Solute carrier family 35 member F4</fullName>
    </recommendedName>
</protein>
<dbReference type="InterPro" id="IPR026505">
    <property type="entry name" value="Solute_c_fam_35_mem_F3/F4"/>
</dbReference>
<reference evidence="2 3" key="1">
    <citation type="submission" date="2018-01" db="EMBL/GenBank/DDBJ databases">
        <title>Comparison of the Chinese Bamboo Partridge and Red Junglefowl genome sequences highlights the importance of demography in genome evolution.</title>
        <authorList>
            <person name="Tiley G.P."/>
            <person name="Kimball R.T."/>
            <person name="Braun E.L."/>
            <person name="Burleigh J.G."/>
        </authorList>
    </citation>
    <scope>NUCLEOTIDE SEQUENCE [LARGE SCALE GENOMIC DNA]</scope>
    <source>
        <strain evidence="2">RTK389</strain>
        <tissue evidence="2">Blood</tissue>
    </source>
</reference>
<name>A0A2P4SVG0_BAMTH</name>
<sequence length="239" mass="27938">MTRQLSPLSVAEDSAAPILELQNRSPSGICRHSRVERQSRSASAWPETRTFETSHLPSKDNDNLSVYRGQSDEEEEKEQQVVLLKYFRVGFWCLWDVQELKERRHGVDCGWITKRDFAKNCFECINDVYNSFLLYYFYPGEEGTQTHTESSSQEAEGQTRCQSCTSTFLKLIWRFLIILSVSSSWVGTTQFVKITYETFDCPFFMTWFSTNWNIMVFPIYYSGHLATAQEKQSPIKKFR</sequence>
<dbReference type="Proteomes" id="UP000237246">
    <property type="component" value="Unassembled WGS sequence"/>
</dbReference>
<organism evidence="2 3">
    <name type="scientific">Bambusicola thoracicus</name>
    <name type="common">Chinese bamboo-partridge</name>
    <name type="synonym">Perdix thoracica</name>
    <dbReference type="NCBI Taxonomy" id="9083"/>
    <lineage>
        <taxon>Eukaryota</taxon>
        <taxon>Metazoa</taxon>
        <taxon>Chordata</taxon>
        <taxon>Craniata</taxon>
        <taxon>Vertebrata</taxon>
        <taxon>Euteleostomi</taxon>
        <taxon>Archelosauria</taxon>
        <taxon>Archosauria</taxon>
        <taxon>Dinosauria</taxon>
        <taxon>Saurischia</taxon>
        <taxon>Theropoda</taxon>
        <taxon>Coelurosauria</taxon>
        <taxon>Aves</taxon>
        <taxon>Neognathae</taxon>
        <taxon>Galloanserae</taxon>
        <taxon>Galliformes</taxon>
        <taxon>Phasianidae</taxon>
        <taxon>Perdicinae</taxon>
        <taxon>Bambusicola</taxon>
    </lineage>
</organism>
<dbReference type="PANTHER" id="PTHR19346">
    <property type="entry name" value="SUGAR PHOSPHATE TRANSPORTER DOMAIN-CONTAINING PROTEIN"/>
    <property type="match status" value="1"/>
</dbReference>
<accession>A0A2P4SVG0</accession>
<proteinExistence type="predicted"/>
<keyword evidence="3" id="KW-1185">Reference proteome</keyword>
<dbReference type="AlphaFoldDB" id="A0A2P4SVG0"/>
<dbReference type="EMBL" id="PPHD01020805">
    <property type="protein sequence ID" value="POI28111.1"/>
    <property type="molecule type" value="Genomic_DNA"/>
</dbReference>
<comment type="caution">
    <text evidence="2">The sequence shown here is derived from an EMBL/GenBank/DDBJ whole genome shotgun (WGS) entry which is preliminary data.</text>
</comment>
<feature type="compositionally biased region" description="Basic and acidic residues" evidence="1">
    <location>
        <begin position="49"/>
        <end position="62"/>
    </location>
</feature>